<dbReference type="SMART" id="SM00160">
    <property type="entry name" value="RanBD"/>
    <property type="match status" value="1"/>
</dbReference>
<dbReference type="InterPro" id="IPR045255">
    <property type="entry name" value="RanBP1-like"/>
</dbReference>
<dbReference type="Pfam" id="PF00638">
    <property type="entry name" value="Ran_BP1"/>
    <property type="match status" value="1"/>
</dbReference>
<dbReference type="OrthoDB" id="2357150at2759"/>
<feature type="domain" description="RanBD1" evidence="1">
    <location>
        <begin position="92"/>
        <end position="228"/>
    </location>
</feature>
<dbReference type="GO" id="GO:0005737">
    <property type="term" value="C:cytoplasm"/>
    <property type="evidence" value="ECO:0007669"/>
    <property type="project" value="TreeGrafter"/>
</dbReference>
<feature type="non-terminal residue" evidence="2">
    <location>
        <position position="1"/>
    </location>
</feature>
<sequence>PVRIAYLKGCTFVFAVPNAAAAAAAPKIFGNFSATSTPITTTTAKTSLNEKAGSPLADQKLQGAVQKVPASIIKSPAGGEQDHVEEYEPNVDFKPVIALPELVEKKTGEENEIEVFVDRCRLFRFDPELKQWKERGIGEIKILQSKDLVKFRIVMRREQILKLCANHFLTADMKLTPMAASDRAWCYFANDFSEEEIKHEHLAVKFKTAEKAKVFQEKFDECCKQLKDETAVTSTSSDGGILFFVTYLTD</sequence>
<protein>
    <recommendedName>
        <fullName evidence="1">RanBD1 domain-containing protein</fullName>
    </recommendedName>
</protein>
<evidence type="ECO:0000313" key="2">
    <source>
        <dbReference type="EMBL" id="CAG5117829.1"/>
    </source>
</evidence>
<dbReference type="GO" id="GO:0005643">
    <property type="term" value="C:nuclear pore"/>
    <property type="evidence" value="ECO:0007669"/>
    <property type="project" value="TreeGrafter"/>
</dbReference>
<gene>
    <name evidence="2" type="ORF">CUNI_LOCUS3387</name>
</gene>
<dbReference type="FunFam" id="2.30.29.30:FF:000018">
    <property type="entry name" value="E3 SUMO-protein ligase RanBP2"/>
    <property type="match status" value="1"/>
</dbReference>
<reference evidence="2" key="1">
    <citation type="submission" date="2021-04" db="EMBL/GenBank/DDBJ databases">
        <authorList>
            <consortium name="Molecular Ecology Group"/>
        </authorList>
    </citation>
    <scope>NUCLEOTIDE SEQUENCE</scope>
</reference>
<dbReference type="PANTHER" id="PTHR23138">
    <property type="entry name" value="RAN BINDING PROTEIN"/>
    <property type="match status" value="1"/>
</dbReference>
<organism evidence="2 3">
    <name type="scientific">Candidula unifasciata</name>
    <dbReference type="NCBI Taxonomy" id="100452"/>
    <lineage>
        <taxon>Eukaryota</taxon>
        <taxon>Metazoa</taxon>
        <taxon>Spiralia</taxon>
        <taxon>Lophotrochozoa</taxon>
        <taxon>Mollusca</taxon>
        <taxon>Gastropoda</taxon>
        <taxon>Heterobranchia</taxon>
        <taxon>Euthyneura</taxon>
        <taxon>Panpulmonata</taxon>
        <taxon>Eupulmonata</taxon>
        <taxon>Stylommatophora</taxon>
        <taxon>Helicina</taxon>
        <taxon>Helicoidea</taxon>
        <taxon>Geomitridae</taxon>
        <taxon>Candidula</taxon>
    </lineage>
</organism>
<dbReference type="SUPFAM" id="SSF50729">
    <property type="entry name" value="PH domain-like"/>
    <property type="match status" value="1"/>
</dbReference>
<dbReference type="AlphaFoldDB" id="A0A8S3YLC1"/>
<accession>A0A8S3YLC1</accession>
<dbReference type="GO" id="GO:0005096">
    <property type="term" value="F:GTPase activator activity"/>
    <property type="evidence" value="ECO:0007669"/>
    <property type="project" value="TreeGrafter"/>
</dbReference>
<dbReference type="PROSITE" id="PS50196">
    <property type="entry name" value="RANBD1"/>
    <property type="match status" value="1"/>
</dbReference>
<dbReference type="InterPro" id="IPR000156">
    <property type="entry name" value="Ran_bind_dom"/>
</dbReference>
<comment type="caution">
    <text evidence="2">The sequence shown here is derived from an EMBL/GenBank/DDBJ whole genome shotgun (WGS) entry which is preliminary data.</text>
</comment>
<name>A0A8S3YLC1_9EUPU</name>
<dbReference type="EMBL" id="CAJHNH020000459">
    <property type="protein sequence ID" value="CAG5117829.1"/>
    <property type="molecule type" value="Genomic_DNA"/>
</dbReference>
<dbReference type="InterPro" id="IPR011993">
    <property type="entry name" value="PH-like_dom_sf"/>
</dbReference>
<dbReference type="Gene3D" id="2.30.29.30">
    <property type="entry name" value="Pleckstrin-homology domain (PH domain)/Phosphotyrosine-binding domain (PTB)"/>
    <property type="match status" value="1"/>
</dbReference>
<evidence type="ECO:0000259" key="1">
    <source>
        <dbReference type="PROSITE" id="PS50196"/>
    </source>
</evidence>
<dbReference type="Proteomes" id="UP000678393">
    <property type="component" value="Unassembled WGS sequence"/>
</dbReference>
<keyword evidence="3" id="KW-1185">Reference proteome</keyword>
<evidence type="ECO:0000313" key="3">
    <source>
        <dbReference type="Proteomes" id="UP000678393"/>
    </source>
</evidence>
<feature type="non-terminal residue" evidence="2">
    <location>
        <position position="250"/>
    </location>
</feature>
<proteinExistence type="predicted"/>
<dbReference type="PANTHER" id="PTHR23138:SF179">
    <property type="entry name" value="NUCLEAR PORE COMPLEX PROTEIN"/>
    <property type="match status" value="1"/>
</dbReference>